<evidence type="ECO:0000256" key="10">
    <source>
        <dbReference type="ARBA" id="ARBA00030904"/>
    </source>
</evidence>
<evidence type="ECO:0000256" key="8">
    <source>
        <dbReference type="ARBA" id="ARBA00022917"/>
    </source>
</evidence>
<evidence type="ECO:0000259" key="13">
    <source>
        <dbReference type="Pfam" id="PF09334"/>
    </source>
</evidence>
<evidence type="ECO:0000313" key="16">
    <source>
        <dbReference type="Proteomes" id="UP001202479"/>
    </source>
</evidence>
<dbReference type="FunFam" id="1.10.730.10:FF:000037">
    <property type="entry name" value="Methionyl-tRNA synthetase"/>
    <property type="match status" value="1"/>
</dbReference>
<comment type="subcellular location">
    <subcellularLocation>
        <location evidence="1">Cytoplasm</location>
    </subcellularLocation>
</comment>
<keyword evidence="6 12" id="KW-0547">Nucleotide-binding</keyword>
<dbReference type="RefSeq" id="XP_049180495.1">
    <property type="nucleotide sequence ID" value="XM_049323683.1"/>
</dbReference>
<dbReference type="FunFam" id="2.20.28.20:FF:000001">
    <property type="entry name" value="Methionine--tRNA ligase"/>
    <property type="match status" value="1"/>
</dbReference>
<evidence type="ECO:0000313" key="15">
    <source>
        <dbReference type="EMBL" id="KAI3404750.2"/>
    </source>
</evidence>
<feature type="domain" description="Methionyl/Leucyl tRNA synthetase" evidence="13">
    <location>
        <begin position="211"/>
        <end position="626"/>
    </location>
</feature>
<dbReference type="GO" id="GO:0010494">
    <property type="term" value="C:cytoplasmic stress granule"/>
    <property type="evidence" value="ECO:0007669"/>
    <property type="project" value="UniProtKB-ARBA"/>
</dbReference>
<accession>A0AAI9SXN1</accession>
<dbReference type="NCBIfam" id="TIGR00398">
    <property type="entry name" value="metG"/>
    <property type="match status" value="1"/>
</dbReference>
<dbReference type="PANTHER" id="PTHR45765">
    <property type="entry name" value="METHIONINE--TRNA LIGASE"/>
    <property type="match status" value="1"/>
</dbReference>
<dbReference type="InterPro" id="IPR033911">
    <property type="entry name" value="MetRS_core"/>
</dbReference>
<feature type="domain" description="Methionyl-tRNA synthetase anticodon-binding" evidence="14">
    <location>
        <begin position="650"/>
        <end position="788"/>
    </location>
</feature>
<evidence type="ECO:0000256" key="7">
    <source>
        <dbReference type="ARBA" id="ARBA00022840"/>
    </source>
</evidence>
<dbReference type="GO" id="GO:0004825">
    <property type="term" value="F:methionine-tRNA ligase activity"/>
    <property type="evidence" value="ECO:0007669"/>
    <property type="project" value="UniProtKB-EC"/>
</dbReference>
<dbReference type="SUPFAM" id="SSF57770">
    <property type="entry name" value="Methionyl-tRNA synthetase (MetRS), Zn-domain"/>
    <property type="match status" value="1"/>
</dbReference>
<dbReference type="InterPro" id="IPR015413">
    <property type="entry name" value="Methionyl/Leucyl_tRNA_Synth"/>
</dbReference>
<dbReference type="HAMAP" id="MF_00098">
    <property type="entry name" value="Met_tRNA_synth_type1"/>
    <property type="match status" value="1"/>
</dbReference>
<dbReference type="PROSITE" id="PS00178">
    <property type="entry name" value="AA_TRNA_LIGASE_I"/>
    <property type="match status" value="1"/>
</dbReference>
<dbReference type="EC" id="6.1.1.10" evidence="3"/>
<dbReference type="CDD" id="cd07957">
    <property type="entry name" value="Anticodon_Ia_Met"/>
    <property type="match status" value="1"/>
</dbReference>
<gene>
    <name evidence="15" type="ORF">KGF56_002453</name>
</gene>
<evidence type="ECO:0000256" key="11">
    <source>
        <dbReference type="ARBA" id="ARBA00047364"/>
    </source>
</evidence>
<dbReference type="AlphaFoldDB" id="A0AAI9SXN1"/>
<dbReference type="InterPro" id="IPR014758">
    <property type="entry name" value="Met-tRNA_synth"/>
</dbReference>
<evidence type="ECO:0000259" key="14">
    <source>
        <dbReference type="Pfam" id="PF19303"/>
    </source>
</evidence>
<evidence type="ECO:0000256" key="4">
    <source>
        <dbReference type="ARBA" id="ARBA00022490"/>
    </source>
</evidence>
<evidence type="ECO:0000256" key="12">
    <source>
        <dbReference type="RuleBase" id="RU363039"/>
    </source>
</evidence>
<dbReference type="CDD" id="cd00814">
    <property type="entry name" value="MetRS_core"/>
    <property type="match status" value="1"/>
</dbReference>
<keyword evidence="7 12" id="KW-0067">ATP-binding</keyword>
<dbReference type="PRINTS" id="PR01041">
    <property type="entry name" value="TRNASYNTHMET"/>
</dbReference>
<keyword evidence="9 12" id="KW-0030">Aminoacyl-tRNA synthetase</keyword>
<dbReference type="GO" id="GO:0005524">
    <property type="term" value="F:ATP binding"/>
    <property type="evidence" value="ECO:0007669"/>
    <property type="project" value="UniProtKB-KW"/>
</dbReference>
<dbReference type="Proteomes" id="UP001202479">
    <property type="component" value="Unassembled WGS sequence"/>
</dbReference>
<dbReference type="InterPro" id="IPR041872">
    <property type="entry name" value="Anticodon_Met"/>
</dbReference>
<evidence type="ECO:0000256" key="3">
    <source>
        <dbReference type="ARBA" id="ARBA00012838"/>
    </source>
</evidence>
<dbReference type="InterPro" id="IPR014729">
    <property type="entry name" value="Rossmann-like_a/b/a_fold"/>
</dbReference>
<dbReference type="NCBIfam" id="NF001100">
    <property type="entry name" value="PRK00133.1"/>
    <property type="match status" value="1"/>
</dbReference>
<dbReference type="GO" id="GO:0005829">
    <property type="term" value="C:cytosol"/>
    <property type="evidence" value="ECO:0007669"/>
    <property type="project" value="TreeGrafter"/>
</dbReference>
<evidence type="ECO:0000256" key="2">
    <source>
        <dbReference type="ARBA" id="ARBA00005594"/>
    </source>
</evidence>
<dbReference type="GO" id="GO:0017102">
    <property type="term" value="C:methionyl glutamyl tRNA synthetase complex"/>
    <property type="evidence" value="ECO:0007669"/>
    <property type="project" value="UniProtKB-ARBA"/>
</dbReference>
<name>A0AAI9SXN1_9ASCO</name>
<sequence>MSTSTSIEVFGSRGSSLISLVNNLKLSIALAVYRPDVNIQIQIPESADDEIKGKDKSVLLRDKKTGFELVEVNAIVKYLANDFTNNEFLQFEESRLHKALLTNQKKALLVEALSNTPRPAVPLLSDKMDSAPNPTQIILFAALYPVYNGLSEAPTWFQELGKNPKISSSLPGVAKLERPKEKNTGAQKLTKNHLVKKQADRIVPKPDERNILITSALPYVNNVPHLGNIVGSVLSADIYARYAKNRNYNAIYICGTDEYGTATETKALEDGVTPQQLCDKYHKIHKEVYDWFDIGFDYFGRTTTPTQTEIAQDIFTKLYNNGYLEEKTTEQLYCEHHNSFLADRFVEGTCPKCAYEDARGDQCDKCGQLLDPLDLIEPRCKVDGTKPVVKPSTHIYLKLNELEEPLKKWVDLSSEKGAWSKNSKTITNSWIKQGLEPRCITRDLKWGTPVPLPGYENKVLYVWFDATIGYVSITANYFKGIQQEEKRGKGEGEGEGEGEGSTEYWKQWWRNPENVDLYQFMGKDNVPFHTVVFPATEIGTGDNWTKLHHLSTTEYLQYEGGKFSKSRGIGVFGNNAKQTGVASSVWRYYLASNRPETSDAHFSWDDFVTKNNSELLANLGNFVNRIVKFAIAKYNGVLPKYDTRNIPNYEGGFVSEINSLLSTYIANMEAVNLRKGLETAMLISSRGNQFLQENKLDNSLYNNFPEKSDAVVVTALNLVYLVGAVISPFMPEIANKINEMLNAPALSITDEFVPVLQPGHHIGKAQYLFTRIDEKKVEEWRKLYGGQKKTEA</sequence>
<dbReference type="EMBL" id="JAHUZD010000087">
    <property type="protein sequence ID" value="KAI3404750.2"/>
    <property type="molecule type" value="Genomic_DNA"/>
</dbReference>
<evidence type="ECO:0000256" key="9">
    <source>
        <dbReference type="ARBA" id="ARBA00023146"/>
    </source>
</evidence>
<dbReference type="Pfam" id="PF19303">
    <property type="entry name" value="Anticodon_3"/>
    <property type="match status" value="1"/>
</dbReference>
<evidence type="ECO:0000256" key="6">
    <source>
        <dbReference type="ARBA" id="ARBA00022741"/>
    </source>
</evidence>
<evidence type="ECO:0000256" key="5">
    <source>
        <dbReference type="ARBA" id="ARBA00022598"/>
    </source>
</evidence>
<keyword evidence="16" id="KW-1185">Reference proteome</keyword>
<dbReference type="GeneID" id="73380070"/>
<dbReference type="GO" id="GO:0017101">
    <property type="term" value="C:aminoacyl-tRNA synthetase multienzyme complex"/>
    <property type="evidence" value="ECO:0007669"/>
    <property type="project" value="TreeGrafter"/>
</dbReference>
<organism evidence="15 16">
    <name type="scientific">Candida oxycetoniae</name>
    <dbReference type="NCBI Taxonomy" id="497107"/>
    <lineage>
        <taxon>Eukaryota</taxon>
        <taxon>Fungi</taxon>
        <taxon>Dikarya</taxon>
        <taxon>Ascomycota</taxon>
        <taxon>Saccharomycotina</taxon>
        <taxon>Pichiomycetes</taxon>
        <taxon>Debaryomycetaceae</taxon>
        <taxon>Candida/Lodderomyces clade</taxon>
        <taxon>Candida</taxon>
    </lineage>
</organism>
<dbReference type="Gene3D" id="1.10.730.10">
    <property type="entry name" value="Isoleucyl-tRNA Synthetase, Domain 1"/>
    <property type="match status" value="1"/>
</dbReference>
<comment type="catalytic activity">
    <reaction evidence="11">
        <text>tRNA(Met) + L-methionine + ATP = L-methionyl-tRNA(Met) + AMP + diphosphate</text>
        <dbReference type="Rhea" id="RHEA:13481"/>
        <dbReference type="Rhea" id="RHEA-COMP:9667"/>
        <dbReference type="Rhea" id="RHEA-COMP:9698"/>
        <dbReference type="ChEBI" id="CHEBI:30616"/>
        <dbReference type="ChEBI" id="CHEBI:33019"/>
        <dbReference type="ChEBI" id="CHEBI:57844"/>
        <dbReference type="ChEBI" id="CHEBI:78442"/>
        <dbReference type="ChEBI" id="CHEBI:78530"/>
        <dbReference type="ChEBI" id="CHEBI:456215"/>
        <dbReference type="EC" id="6.1.1.10"/>
    </reaction>
</comment>
<dbReference type="Gene3D" id="2.20.28.20">
    <property type="entry name" value="Methionyl-tRNA synthetase, Zn-domain"/>
    <property type="match status" value="1"/>
</dbReference>
<dbReference type="SUPFAM" id="SSF47323">
    <property type="entry name" value="Anticodon-binding domain of a subclass of class I aminoacyl-tRNA synthetases"/>
    <property type="match status" value="1"/>
</dbReference>
<dbReference type="InterPro" id="IPR023458">
    <property type="entry name" value="Met-tRNA_ligase_1"/>
</dbReference>
<keyword evidence="8 12" id="KW-0648">Protein biosynthesis</keyword>
<comment type="caution">
    <text evidence="15">The sequence shown here is derived from an EMBL/GenBank/DDBJ whole genome shotgun (WGS) entry which is preliminary data.</text>
</comment>
<evidence type="ECO:0000256" key="1">
    <source>
        <dbReference type="ARBA" id="ARBA00004496"/>
    </source>
</evidence>
<comment type="similarity">
    <text evidence="2 12">Belongs to the class-I aminoacyl-tRNA synthetase family.</text>
</comment>
<protein>
    <recommendedName>
        <fullName evidence="3">methionine--tRNA ligase</fullName>
        <ecNumber evidence="3">6.1.1.10</ecNumber>
    </recommendedName>
    <alternativeName>
        <fullName evidence="10">Methionyl-tRNA synthetase</fullName>
    </alternativeName>
</protein>
<dbReference type="InterPro" id="IPR029038">
    <property type="entry name" value="MetRS_Zn"/>
</dbReference>
<keyword evidence="5 12" id="KW-0436">Ligase</keyword>
<dbReference type="Gene3D" id="3.40.50.620">
    <property type="entry name" value="HUPs"/>
    <property type="match status" value="1"/>
</dbReference>
<proteinExistence type="inferred from homology"/>
<keyword evidence="4" id="KW-0963">Cytoplasm</keyword>
<dbReference type="SUPFAM" id="SSF52374">
    <property type="entry name" value="Nucleotidylyl transferase"/>
    <property type="match status" value="1"/>
</dbReference>
<dbReference type="InterPro" id="IPR009080">
    <property type="entry name" value="tRNAsynth_Ia_anticodon-bd"/>
</dbReference>
<reference evidence="15" key="1">
    <citation type="journal article" date="2022" name="DNA Res.">
        <title>Genome analysis of five recently described species of the CUG-Ser clade uncovers Candida theae as a new hybrid lineage with pathogenic potential in the Candida parapsilosis species complex.</title>
        <authorList>
            <person name="Mixao V."/>
            <person name="Del Olmo V."/>
            <person name="Hegedusova E."/>
            <person name="Saus E."/>
            <person name="Pryszcz L."/>
            <person name="Cillingova A."/>
            <person name="Nosek J."/>
            <person name="Gabaldon T."/>
        </authorList>
    </citation>
    <scope>NUCLEOTIDE SEQUENCE</scope>
    <source>
        <strain evidence="15">CBS 10844</strain>
    </source>
</reference>
<dbReference type="Pfam" id="PF09334">
    <property type="entry name" value="tRNA-synt_1g"/>
    <property type="match status" value="1"/>
</dbReference>
<dbReference type="InterPro" id="IPR001412">
    <property type="entry name" value="aa-tRNA-synth_I_CS"/>
</dbReference>
<dbReference type="GO" id="GO:0006431">
    <property type="term" value="P:methionyl-tRNA aminoacylation"/>
    <property type="evidence" value="ECO:0007669"/>
    <property type="project" value="InterPro"/>
</dbReference>
<dbReference type="PANTHER" id="PTHR45765:SF1">
    <property type="entry name" value="METHIONINE--TRNA LIGASE, CYTOPLASMIC"/>
    <property type="match status" value="1"/>
</dbReference>